<proteinExistence type="inferred from homology"/>
<dbReference type="InterPro" id="IPR038881">
    <property type="entry name" value="Yae1-like"/>
</dbReference>
<evidence type="ECO:0000256" key="1">
    <source>
        <dbReference type="ARBA" id="ARBA00004123"/>
    </source>
</evidence>
<evidence type="ECO:0000256" key="3">
    <source>
        <dbReference type="ARBA" id="ARBA00007096"/>
    </source>
</evidence>
<keyword evidence="10" id="KW-1185">Reference proteome</keyword>
<evidence type="ECO:0000256" key="5">
    <source>
        <dbReference type="ARBA" id="ARBA00018400"/>
    </source>
</evidence>
<comment type="subcellular location">
    <subcellularLocation>
        <location evidence="2">Cytoplasm</location>
    </subcellularLocation>
    <subcellularLocation>
        <location evidence="1">Nucleus</location>
    </subcellularLocation>
</comment>
<dbReference type="Pfam" id="PF09811">
    <property type="entry name" value="Yae1_N"/>
    <property type="match status" value="1"/>
</dbReference>
<comment type="similarity">
    <text evidence="3">Belongs to the YAE1 family.</text>
</comment>
<feature type="domain" description="Essential protein Yae1 N-terminal" evidence="8">
    <location>
        <begin position="27"/>
        <end position="66"/>
    </location>
</feature>
<dbReference type="PANTHER" id="PTHR18829:SF0">
    <property type="entry name" value="PROTEIN YAE1 HOMOLOG"/>
    <property type="match status" value="1"/>
</dbReference>
<evidence type="ECO:0000256" key="6">
    <source>
        <dbReference type="ARBA" id="ARBA00022490"/>
    </source>
</evidence>
<evidence type="ECO:0000259" key="8">
    <source>
        <dbReference type="Pfam" id="PF09811"/>
    </source>
</evidence>
<dbReference type="STRING" id="1314776.A0A166HUG6"/>
<gene>
    <name evidence="9" type="ORF">SISSUDRAFT_1040521</name>
</gene>
<evidence type="ECO:0000256" key="7">
    <source>
        <dbReference type="ARBA" id="ARBA00023242"/>
    </source>
</evidence>
<sequence>MDDVWGTDEETNARDYVLMQDAFTNTGYREGIIAGKESALQSGFDQAFTEVGVPSGRRLGMLRGLATALSAYLEQQGLEEPRLEAREIVSRLSRMHLEDIASPDFEAIAHAKEHLDNASQDIHEQIEEDKSIRGKAELDVVQNQLQGLLSKRGLPIDLASLISS</sequence>
<accession>A0A166HUG6</accession>
<dbReference type="GO" id="GO:0005634">
    <property type="term" value="C:nucleus"/>
    <property type="evidence" value="ECO:0007669"/>
    <property type="project" value="UniProtKB-SubCell"/>
</dbReference>
<evidence type="ECO:0000256" key="2">
    <source>
        <dbReference type="ARBA" id="ARBA00004496"/>
    </source>
</evidence>
<dbReference type="GO" id="GO:0005737">
    <property type="term" value="C:cytoplasm"/>
    <property type="evidence" value="ECO:0007669"/>
    <property type="project" value="UniProtKB-SubCell"/>
</dbReference>
<evidence type="ECO:0000313" key="10">
    <source>
        <dbReference type="Proteomes" id="UP000076798"/>
    </source>
</evidence>
<dbReference type="EMBL" id="KV428009">
    <property type="protein sequence ID" value="KZT43094.1"/>
    <property type="molecule type" value="Genomic_DNA"/>
</dbReference>
<evidence type="ECO:0000256" key="4">
    <source>
        <dbReference type="ARBA" id="ARBA00017286"/>
    </source>
</evidence>
<organism evidence="9 10">
    <name type="scientific">Sistotremastrum suecicum HHB10207 ss-3</name>
    <dbReference type="NCBI Taxonomy" id="1314776"/>
    <lineage>
        <taxon>Eukaryota</taxon>
        <taxon>Fungi</taxon>
        <taxon>Dikarya</taxon>
        <taxon>Basidiomycota</taxon>
        <taxon>Agaricomycotina</taxon>
        <taxon>Agaricomycetes</taxon>
        <taxon>Sistotremastrales</taxon>
        <taxon>Sistotremastraceae</taxon>
        <taxon>Sistotremastrum</taxon>
    </lineage>
</organism>
<keyword evidence="6" id="KW-0963">Cytoplasm</keyword>
<keyword evidence="7" id="KW-0539">Nucleus</keyword>
<dbReference type="OrthoDB" id="20086at2759"/>
<name>A0A166HUG6_9AGAM</name>
<dbReference type="Proteomes" id="UP000076798">
    <property type="component" value="Unassembled WGS sequence"/>
</dbReference>
<dbReference type="PANTHER" id="PTHR18829">
    <property type="entry name" value="PROTEIN YAE1 HOMOLOG"/>
    <property type="match status" value="1"/>
</dbReference>
<dbReference type="InterPro" id="IPR019191">
    <property type="entry name" value="Essential_protein_Yae1_N"/>
</dbReference>
<reference evidence="9 10" key="1">
    <citation type="journal article" date="2016" name="Mol. Biol. Evol.">
        <title>Comparative Genomics of Early-Diverging Mushroom-Forming Fungi Provides Insights into the Origins of Lignocellulose Decay Capabilities.</title>
        <authorList>
            <person name="Nagy L.G."/>
            <person name="Riley R."/>
            <person name="Tritt A."/>
            <person name="Adam C."/>
            <person name="Daum C."/>
            <person name="Floudas D."/>
            <person name="Sun H."/>
            <person name="Yadav J.S."/>
            <person name="Pangilinan J."/>
            <person name="Larsson K.H."/>
            <person name="Matsuura K."/>
            <person name="Barry K."/>
            <person name="Labutti K."/>
            <person name="Kuo R."/>
            <person name="Ohm R.A."/>
            <person name="Bhattacharya S.S."/>
            <person name="Shirouzu T."/>
            <person name="Yoshinaga Y."/>
            <person name="Martin F.M."/>
            <person name="Grigoriev I.V."/>
            <person name="Hibbett D.S."/>
        </authorList>
    </citation>
    <scope>NUCLEOTIDE SEQUENCE [LARGE SCALE GENOMIC DNA]</scope>
    <source>
        <strain evidence="9 10">HHB10207 ss-3</strain>
    </source>
</reference>
<protein>
    <recommendedName>
        <fullName evidence="5">Protein YAE1</fullName>
    </recommendedName>
    <alternativeName>
        <fullName evidence="4">Protein yae1</fullName>
    </alternativeName>
</protein>
<dbReference type="AlphaFoldDB" id="A0A166HUG6"/>
<evidence type="ECO:0000313" key="9">
    <source>
        <dbReference type="EMBL" id="KZT43094.1"/>
    </source>
</evidence>